<organism evidence="2 3">
    <name type="scientific">Laspinema olomoucense D3b</name>
    <dbReference type="NCBI Taxonomy" id="2953688"/>
    <lineage>
        <taxon>Bacteria</taxon>
        <taxon>Bacillati</taxon>
        <taxon>Cyanobacteriota</taxon>
        <taxon>Cyanophyceae</taxon>
        <taxon>Oscillatoriophycideae</taxon>
        <taxon>Oscillatoriales</taxon>
        <taxon>Laspinemataceae</taxon>
        <taxon>Laspinema</taxon>
        <taxon>Laspinema olomoucense</taxon>
    </lineage>
</organism>
<keyword evidence="3" id="KW-1185">Reference proteome</keyword>
<feature type="transmembrane region" description="Helical" evidence="1">
    <location>
        <begin position="905"/>
        <end position="924"/>
    </location>
</feature>
<dbReference type="Proteomes" id="UP001525961">
    <property type="component" value="Unassembled WGS sequence"/>
</dbReference>
<protein>
    <submittedName>
        <fullName evidence="2">DUF2157 domain-containing protein</fullName>
    </submittedName>
</protein>
<feature type="transmembrane region" description="Helical" evidence="1">
    <location>
        <begin position="948"/>
        <end position="970"/>
    </location>
</feature>
<feature type="transmembrane region" description="Helical" evidence="1">
    <location>
        <begin position="1206"/>
        <end position="1223"/>
    </location>
</feature>
<feature type="transmembrane region" description="Helical" evidence="1">
    <location>
        <begin position="651"/>
        <end position="673"/>
    </location>
</feature>
<dbReference type="RefSeq" id="WP_261237053.1">
    <property type="nucleotide sequence ID" value="NZ_JAMXFA010000043.1"/>
</dbReference>
<keyword evidence="1" id="KW-0472">Membrane</keyword>
<proteinExistence type="predicted"/>
<feature type="transmembrane region" description="Helical" evidence="1">
    <location>
        <begin position="283"/>
        <end position="301"/>
    </location>
</feature>
<evidence type="ECO:0000313" key="3">
    <source>
        <dbReference type="Proteomes" id="UP001525961"/>
    </source>
</evidence>
<keyword evidence="1" id="KW-1133">Transmembrane helix</keyword>
<evidence type="ECO:0000313" key="2">
    <source>
        <dbReference type="EMBL" id="MCT7980734.1"/>
    </source>
</evidence>
<feature type="transmembrane region" description="Helical" evidence="1">
    <location>
        <begin position="827"/>
        <end position="846"/>
    </location>
</feature>
<feature type="transmembrane region" description="Helical" evidence="1">
    <location>
        <begin position="1181"/>
        <end position="1200"/>
    </location>
</feature>
<keyword evidence="1" id="KW-0812">Transmembrane</keyword>
<dbReference type="EMBL" id="JAMXFA010000043">
    <property type="protein sequence ID" value="MCT7980734.1"/>
    <property type="molecule type" value="Genomic_DNA"/>
</dbReference>
<feature type="transmembrane region" description="Helical" evidence="1">
    <location>
        <begin position="982"/>
        <end position="1002"/>
    </location>
</feature>
<feature type="transmembrane region" description="Helical" evidence="1">
    <location>
        <begin position="406"/>
        <end position="434"/>
    </location>
</feature>
<feature type="transmembrane region" description="Helical" evidence="1">
    <location>
        <begin position="1326"/>
        <end position="1345"/>
    </location>
</feature>
<feature type="transmembrane region" description="Helical" evidence="1">
    <location>
        <begin position="592"/>
        <end position="613"/>
    </location>
</feature>
<feature type="transmembrane region" description="Helical" evidence="1">
    <location>
        <begin position="199"/>
        <end position="221"/>
    </location>
</feature>
<feature type="transmembrane region" description="Helical" evidence="1">
    <location>
        <begin position="488"/>
        <end position="510"/>
    </location>
</feature>
<feature type="transmembrane region" description="Helical" evidence="1">
    <location>
        <begin position="227"/>
        <end position="246"/>
    </location>
</feature>
<feature type="transmembrane region" description="Helical" evidence="1">
    <location>
        <begin position="258"/>
        <end position="277"/>
    </location>
</feature>
<feature type="transmembrane region" description="Helical" evidence="1">
    <location>
        <begin position="1122"/>
        <end position="1141"/>
    </location>
</feature>
<feature type="transmembrane region" description="Helical" evidence="1">
    <location>
        <begin position="1045"/>
        <end position="1065"/>
    </location>
</feature>
<feature type="transmembrane region" description="Helical" evidence="1">
    <location>
        <begin position="1147"/>
        <end position="1169"/>
    </location>
</feature>
<feature type="transmembrane region" description="Helical" evidence="1">
    <location>
        <begin position="718"/>
        <end position="745"/>
    </location>
</feature>
<evidence type="ECO:0000256" key="1">
    <source>
        <dbReference type="SAM" id="Phobius"/>
    </source>
</evidence>
<accession>A0ABT2NDE8</accession>
<feature type="transmembrane region" description="Helical" evidence="1">
    <location>
        <begin position="1288"/>
        <end position="1314"/>
    </location>
</feature>
<comment type="caution">
    <text evidence="2">The sequence shown here is derived from an EMBL/GenBank/DDBJ whole genome shotgun (WGS) entry which is preliminary data.</text>
</comment>
<feature type="transmembrane region" description="Helical" evidence="1">
    <location>
        <begin position="619"/>
        <end position="639"/>
    </location>
</feature>
<feature type="transmembrane region" description="Helical" evidence="1">
    <location>
        <begin position="441"/>
        <end position="461"/>
    </location>
</feature>
<feature type="transmembrane region" description="Helical" evidence="1">
    <location>
        <begin position="1008"/>
        <end position="1025"/>
    </location>
</feature>
<feature type="transmembrane region" description="Helical" evidence="1">
    <location>
        <begin position="878"/>
        <end position="898"/>
    </location>
</feature>
<feature type="transmembrane region" description="Helical" evidence="1">
    <location>
        <begin position="853"/>
        <end position="872"/>
    </location>
</feature>
<sequence>MAHNLDKRYEGLPMSADFELPIELEVKLRLREPGLLAKLDALVSLGLVSDAQVKVLCRTYLSEPLPEPQVIASPIAQKVEEDEREPKPLLPPVLSPVSPTNATTPAQLPPVLSPVAATKTPTPRQPQWIQSLMAELSVRWLLFLGVFMVVLSSGVLAATQWERFPPAGQYLVLFAYTMIFWGVSVWAQRQSQLRLTAQTLQWVSLLLLPVNFWTMDGFGLWESPLGWVTIAVATPVLSFIAWQVLPRVLGTARPSRRTLFHLAVYPVLCYLHWGWSFPGLPTIAVYLGTIATALATVYPGTKKSGVNSESPSPSTLQPFNSFKILLFSYALAILFGRAIFGVGVPIAQLGLAIAIGGWIILESDLTKDSTPVREPLSPVSPQPGVVILPTPVSANPPQLFGYLGGWLMFAGWLVSVGQQPWQAIAISGLALWWLGRRLPRFFHLFDTIAIFTITLQGYWLIRDIIPPAVRTSAIATGTQLAQAQQSPWALLGLTFFPYLLFVVWLTDWLYRRTPAQLEQGAKVSAQAGDIWALGFGVLLTLLSVPASSMRSLNLLASTLTLAVVTDRRLNWRTHGPTSSRAIRPGEFGPFDFLVYLSHVSGLLALFSCVHWGFPRLPIFVWGFLLLALALAEWAVSLTLELRPDLALNLRISAWLESCWPVGLGLASLSYVFWVGNYDGLSTIDAAHWGILWFATPLALTAIAHFSPDRRRVATGLSITTLILAQVLVLLTPATLLLGLGIGTLLMVVNTRLLRYTAVAAIAIGFALSFVVHLLNMGVFGLLPISPEGWFVVSAIAVVTLCISYAVTRQRSSSLAQIYTKAYQGWGIGLGGLTLAVISTHASNLYFGAFMESSVPILIATILIAGTLTYRMWLSPAAWTFYALGWSVELIAAETLIFFGRSLISLAIANLILGLVAALAGEWWIRRTGRPLRTSWKVIPLIYGVLGQALRWGTLTSWSGFTTLALVVIALTIGRRSREAKPLVYLALIGISVSAYEFLYYQISGLPDPAKFIAIATLGAAIVYNYRWLEPWLTDYLNLTKQEVEFFAHTHWGLSSFIWLSAVVVFSQSATAASSLGSIDLICVGTGVFLTNYALLQGRFPEFKEGEPDPRDRPEALQTAETWVYISMAESAAVGFYVFGYLPSNLQGMFIIWGGAIACVAAYFLDVFPWDRWGWPLRPWRLMARLLPGFAIITTGMRFLGDSTQEWSVSALIVAAFYVFLSYFHNQIRLTYWSAILLNWVILRGLLDAMVTEPIAYIIPMAAAILYFAQVEPSLQPRDRKGIRHGIRVLAIASISLISLMTNHWLISGIINFLIAVAGLSLRIRAFLYVGTVTLLLNATYQLIILNALYPFLRWVIGLFVGIGCIWIAATVETRREQLVTLLQNWRVELESWD</sequence>
<feature type="transmembrane region" description="Helical" evidence="1">
    <location>
        <begin position="1071"/>
        <end position="1094"/>
    </location>
</feature>
<feature type="transmembrane region" description="Helical" evidence="1">
    <location>
        <begin position="685"/>
        <end position="706"/>
    </location>
</feature>
<feature type="transmembrane region" description="Helical" evidence="1">
    <location>
        <begin position="140"/>
        <end position="161"/>
    </location>
</feature>
<feature type="transmembrane region" description="Helical" evidence="1">
    <location>
        <begin position="530"/>
        <end position="548"/>
    </location>
</feature>
<gene>
    <name evidence="2" type="ORF">NG792_23690</name>
</gene>
<feature type="transmembrane region" description="Helical" evidence="1">
    <location>
        <begin position="757"/>
        <end position="782"/>
    </location>
</feature>
<feature type="transmembrane region" description="Helical" evidence="1">
    <location>
        <begin position="1244"/>
        <end position="1268"/>
    </location>
</feature>
<name>A0ABT2NDE8_9CYAN</name>
<feature type="transmembrane region" description="Helical" evidence="1">
    <location>
        <begin position="1351"/>
        <end position="1371"/>
    </location>
</feature>
<feature type="transmembrane region" description="Helical" evidence="1">
    <location>
        <begin position="789"/>
        <end position="807"/>
    </location>
</feature>
<reference evidence="2 3" key="1">
    <citation type="journal article" date="2022" name="Front. Microbiol.">
        <title>High genomic differentiation and limited gene flow indicate recent cryptic speciation within the genus Laspinema (cyanobacteria).</title>
        <authorList>
            <person name="Stanojkovic A."/>
            <person name="Skoupy S."/>
            <person name="Skaloud P."/>
            <person name="Dvorak P."/>
        </authorList>
    </citation>
    <scope>NUCLEOTIDE SEQUENCE [LARGE SCALE GENOMIC DNA]</scope>
    <source>
        <strain evidence="2 3">D3b</strain>
    </source>
</reference>
<feature type="transmembrane region" description="Helical" evidence="1">
    <location>
        <begin position="167"/>
        <end position="187"/>
    </location>
</feature>